<proteinExistence type="predicted"/>
<evidence type="ECO:0000313" key="1">
    <source>
        <dbReference type="EMBL" id="CAB0019587.1"/>
    </source>
</evidence>
<evidence type="ECO:0000313" key="2">
    <source>
        <dbReference type="Proteomes" id="UP000479000"/>
    </source>
</evidence>
<dbReference type="Proteomes" id="UP000479000">
    <property type="component" value="Unassembled WGS sequence"/>
</dbReference>
<name>A0A6H5HNT8_9HEMI</name>
<keyword evidence="2" id="KW-1185">Reference proteome</keyword>
<accession>A0A6H5HNT8</accession>
<dbReference type="EMBL" id="CADCXU010034157">
    <property type="protein sequence ID" value="CAB0019587.1"/>
    <property type="molecule type" value="Genomic_DNA"/>
</dbReference>
<organism evidence="1 2">
    <name type="scientific">Nesidiocoris tenuis</name>
    <dbReference type="NCBI Taxonomy" id="355587"/>
    <lineage>
        <taxon>Eukaryota</taxon>
        <taxon>Metazoa</taxon>
        <taxon>Ecdysozoa</taxon>
        <taxon>Arthropoda</taxon>
        <taxon>Hexapoda</taxon>
        <taxon>Insecta</taxon>
        <taxon>Pterygota</taxon>
        <taxon>Neoptera</taxon>
        <taxon>Paraneoptera</taxon>
        <taxon>Hemiptera</taxon>
        <taxon>Heteroptera</taxon>
        <taxon>Panheteroptera</taxon>
        <taxon>Cimicomorpha</taxon>
        <taxon>Miridae</taxon>
        <taxon>Dicyphina</taxon>
        <taxon>Nesidiocoris</taxon>
    </lineage>
</organism>
<protein>
    <submittedName>
        <fullName evidence="1">Uncharacterized protein</fullName>
    </submittedName>
</protein>
<gene>
    <name evidence="1" type="ORF">NTEN_LOCUS23299</name>
</gene>
<sequence>MFFGARSACVSRSVQATPGGPLGGSIERAAAQVRPGRAANCRSILLLRRSRLRPFNEITGGAVESPFDDSIETRLSSVTRE</sequence>
<reference evidence="1 2" key="1">
    <citation type="submission" date="2020-02" db="EMBL/GenBank/DDBJ databases">
        <authorList>
            <person name="Ferguson B K."/>
        </authorList>
    </citation>
    <scope>NUCLEOTIDE SEQUENCE [LARGE SCALE GENOMIC DNA]</scope>
</reference>
<dbReference type="AlphaFoldDB" id="A0A6H5HNT8"/>